<reference evidence="2 3" key="1">
    <citation type="journal article" date="2019" name="Nat. Microbiol.">
        <title>Mediterranean grassland soil C-N compound turnover is dependent on rainfall and depth, and is mediated by genomically divergent microorganisms.</title>
        <authorList>
            <person name="Diamond S."/>
            <person name="Andeer P.F."/>
            <person name="Li Z."/>
            <person name="Crits-Christoph A."/>
            <person name="Burstein D."/>
            <person name="Anantharaman K."/>
            <person name="Lane K.R."/>
            <person name="Thomas B.C."/>
            <person name="Pan C."/>
            <person name="Northen T.R."/>
            <person name="Banfield J.F."/>
        </authorList>
    </citation>
    <scope>NUCLEOTIDE SEQUENCE [LARGE SCALE GENOMIC DNA]</scope>
    <source>
        <strain evidence="2">WS_8</strain>
    </source>
</reference>
<dbReference type="Proteomes" id="UP000316609">
    <property type="component" value="Unassembled WGS sequence"/>
</dbReference>
<dbReference type="InterPro" id="IPR027266">
    <property type="entry name" value="TrmE/GcvT-like"/>
</dbReference>
<protein>
    <submittedName>
        <fullName evidence="2">Uncharacterized protein</fullName>
    </submittedName>
</protein>
<sequence>MAMNEALPSTGPNPSTVLRLEGKDALGLLHRISTQLLVDLAPGEARATLFCDFRGRLLHRAAVCTAEEGALWLVRDGAPGESLAAFIDRHVFRDDVRIVDHSHAWAVEPAPAPETSPGTWEERDGAPRLIHLAGWTLMLGSPRPLDPSWLAEHERSRIRLGRPSHGHEIVEDFNPFEVGLGGEVHLDKGCFTGQEALLRLITRRSVRRGLALLEGRGRPRAPSEIRVSGRRAGRLTSAIADPSAAEPGRWVGLAVVDRAVEAGPLDIEGCEPTGAPRFFTAPSPLGRPAVA</sequence>
<dbReference type="InterPro" id="IPR017703">
    <property type="entry name" value="YgfZ/GCV_T_CS"/>
</dbReference>
<dbReference type="PIRSF" id="PIRSF006487">
    <property type="entry name" value="GcvT"/>
    <property type="match status" value="1"/>
</dbReference>
<keyword evidence="1" id="KW-0809">Transit peptide</keyword>
<dbReference type="GO" id="GO:0016226">
    <property type="term" value="P:iron-sulfur cluster assembly"/>
    <property type="evidence" value="ECO:0007669"/>
    <property type="project" value="TreeGrafter"/>
</dbReference>
<dbReference type="SUPFAM" id="SSF103025">
    <property type="entry name" value="Folate-binding domain"/>
    <property type="match status" value="1"/>
</dbReference>
<dbReference type="EMBL" id="VBOY01000088">
    <property type="protein sequence ID" value="TMQ64329.1"/>
    <property type="molecule type" value="Genomic_DNA"/>
</dbReference>
<dbReference type="AlphaFoldDB" id="A0A538TL26"/>
<dbReference type="NCBIfam" id="TIGR03317">
    <property type="entry name" value="ygfZ_signature"/>
    <property type="match status" value="1"/>
</dbReference>
<gene>
    <name evidence="2" type="ORF">E6K78_09365</name>
</gene>
<evidence type="ECO:0000313" key="3">
    <source>
        <dbReference type="Proteomes" id="UP000316609"/>
    </source>
</evidence>
<dbReference type="PANTHER" id="PTHR22602:SF0">
    <property type="entry name" value="TRANSFERASE CAF17, MITOCHONDRIAL-RELATED"/>
    <property type="match status" value="1"/>
</dbReference>
<dbReference type="Gene3D" id="3.30.1360.120">
    <property type="entry name" value="Probable tRNA modification gtpase trme, domain 1"/>
    <property type="match status" value="2"/>
</dbReference>
<evidence type="ECO:0000313" key="2">
    <source>
        <dbReference type="EMBL" id="TMQ64329.1"/>
    </source>
</evidence>
<name>A0A538TL26_UNCEI</name>
<evidence type="ECO:0000256" key="1">
    <source>
        <dbReference type="ARBA" id="ARBA00022946"/>
    </source>
</evidence>
<organism evidence="2 3">
    <name type="scientific">Eiseniibacteriota bacterium</name>
    <dbReference type="NCBI Taxonomy" id="2212470"/>
    <lineage>
        <taxon>Bacteria</taxon>
        <taxon>Candidatus Eiseniibacteriota</taxon>
    </lineage>
</organism>
<comment type="caution">
    <text evidence="2">The sequence shown here is derived from an EMBL/GenBank/DDBJ whole genome shotgun (WGS) entry which is preliminary data.</text>
</comment>
<dbReference type="InterPro" id="IPR045179">
    <property type="entry name" value="YgfZ/GcvT"/>
</dbReference>
<proteinExistence type="predicted"/>
<dbReference type="PANTHER" id="PTHR22602">
    <property type="entry name" value="TRANSFERASE CAF17, MITOCHONDRIAL-RELATED"/>
    <property type="match status" value="1"/>
</dbReference>
<accession>A0A538TL26</accession>